<organism evidence="7 8">
    <name type="scientific">Cryptococcus amylolentus CBS 6039</name>
    <dbReference type="NCBI Taxonomy" id="1295533"/>
    <lineage>
        <taxon>Eukaryota</taxon>
        <taxon>Fungi</taxon>
        <taxon>Dikarya</taxon>
        <taxon>Basidiomycota</taxon>
        <taxon>Agaricomycotina</taxon>
        <taxon>Tremellomycetes</taxon>
        <taxon>Tremellales</taxon>
        <taxon>Cryptococcaceae</taxon>
        <taxon>Cryptococcus</taxon>
    </lineage>
</organism>
<dbReference type="RefSeq" id="XP_018990318.1">
    <property type="nucleotide sequence ID" value="XM_019141511.1"/>
</dbReference>
<protein>
    <recommendedName>
        <fullName evidence="6">RING-type domain-containing protein</fullName>
    </recommendedName>
</protein>
<dbReference type="GO" id="GO:0043161">
    <property type="term" value="P:proteasome-mediated ubiquitin-dependent protein catabolic process"/>
    <property type="evidence" value="ECO:0007669"/>
    <property type="project" value="TreeGrafter"/>
</dbReference>
<dbReference type="UniPathway" id="UPA00143"/>
<dbReference type="OrthoDB" id="8062037at2759"/>
<dbReference type="Gene3D" id="3.30.40.10">
    <property type="entry name" value="Zinc/RING finger domain, C3HC4 (zinc finger)"/>
    <property type="match status" value="1"/>
</dbReference>
<dbReference type="Proteomes" id="UP000094065">
    <property type="component" value="Unassembled WGS sequence"/>
</dbReference>
<reference evidence="7 8" key="1">
    <citation type="submission" date="2016-06" db="EMBL/GenBank/DDBJ databases">
        <title>Evolution of pathogenesis and genome organization in the Tremellales.</title>
        <authorList>
            <person name="Cuomo C."/>
            <person name="Litvintseva A."/>
            <person name="Heitman J."/>
            <person name="Chen Y."/>
            <person name="Sun S."/>
            <person name="Springer D."/>
            <person name="Dromer F."/>
            <person name="Young S."/>
            <person name="Zeng Q."/>
            <person name="Chapman S."/>
            <person name="Gujja S."/>
            <person name="Saif S."/>
            <person name="Birren B."/>
        </authorList>
    </citation>
    <scope>NUCLEOTIDE SEQUENCE [LARGE SCALE GENOMIC DNA]</scope>
    <source>
        <strain evidence="7 8">CBS 6039</strain>
    </source>
</reference>
<sequence>MVFRHVWGWMSSPRKPNLDLTPTFTNSSTSSQQSSRSGRRDEQAATTAAYIVCPRPLPSRAFSDEADTECPICLDEMELVIFAPQPSELRGKIRSLRKKQTYQQAVETPVDPALHTSKGHVVAPCGHVYHYRCLKGWLEIKPLCPLCQDKLPTLSLPAS</sequence>
<dbReference type="GO" id="GO:0012505">
    <property type="term" value="C:endomembrane system"/>
    <property type="evidence" value="ECO:0007669"/>
    <property type="project" value="TreeGrafter"/>
</dbReference>
<dbReference type="PANTHER" id="PTHR22763:SF162">
    <property type="entry name" value="TRANSMEMBRANE E3 UBIQUITIN-PROTEIN LIGASE 1"/>
    <property type="match status" value="1"/>
</dbReference>
<feature type="region of interest" description="Disordered" evidence="5">
    <location>
        <begin position="18"/>
        <end position="42"/>
    </location>
</feature>
<dbReference type="PANTHER" id="PTHR22763">
    <property type="entry name" value="RING ZINC FINGER PROTEIN"/>
    <property type="match status" value="1"/>
</dbReference>
<name>A0A1E3HDX2_9TREE</name>
<evidence type="ECO:0000256" key="3">
    <source>
        <dbReference type="ARBA" id="ARBA00022833"/>
    </source>
</evidence>
<dbReference type="AlphaFoldDB" id="A0A1E3HDX2"/>
<keyword evidence="3" id="KW-0862">Zinc</keyword>
<dbReference type="GO" id="GO:0061630">
    <property type="term" value="F:ubiquitin protein ligase activity"/>
    <property type="evidence" value="ECO:0007669"/>
    <property type="project" value="TreeGrafter"/>
</dbReference>
<comment type="caution">
    <text evidence="7">The sequence shown here is derived from an EMBL/GenBank/DDBJ whole genome shotgun (WGS) entry which is preliminary data.</text>
</comment>
<evidence type="ECO:0000256" key="4">
    <source>
        <dbReference type="PROSITE-ProRule" id="PRU00175"/>
    </source>
</evidence>
<dbReference type="EMBL" id="AWGJ01000011">
    <property type="protein sequence ID" value="ODN74537.1"/>
    <property type="molecule type" value="Genomic_DNA"/>
</dbReference>
<feature type="compositionally biased region" description="Low complexity" evidence="5">
    <location>
        <begin position="27"/>
        <end position="36"/>
    </location>
</feature>
<gene>
    <name evidence="7" type="ORF">L202_06909</name>
</gene>
<dbReference type="GeneID" id="30158218"/>
<dbReference type="SUPFAM" id="SSF57850">
    <property type="entry name" value="RING/U-box"/>
    <property type="match status" value="1"/>
</dbReference>
<dbReference type="GO" id="GO:0016567">
    <property type="term" value="P:protein ubiquitination"/>
    <property type="evidence" value="ECO:0007669"/>
    <property type="project" value="UniProtKB-UniPathway"/>
</dbReference>
<dbReference type="InterPro" id="IPR001841">
    <property type="entry name" value="Znf_RING"/>
</dbReference>
<keyword evidence="1" id="KW-0479">Metal-binding</keyword>
<feature type="domain" description="RING-type" evidence="6">
    <location>
        <begin position="70"/>
        <end position="148"/>
    </location>
</feature>
<evidence type="ECO:0000256" key="2">
    <source>
        <dbReference type="ARBA" id="ARBA00022771"/>
    </source>
</evidence>
<proteinExistence type="predicted"/>
<keyword evidence="8" id="KW-1185">Reference proteome</keyword>
<dbReference type="GO" id="GO:0008270">
    <property type="term" value="F:zinc ion binding"/>
    <property type="evidence" value="ECO:0007669"/>
    <property type="project" value="UniProtKB-KW"/>
</dbReference>
<accession>A0A1E3HDX2</accession>
<dbReference type="InterPro" id="IPR013083">
    <property type="entry name" value="Znf_RING/FYVE/PHD"/>
</dbReference>
<evidence type="ECO:0000256" key="5">
    <source>
        <dbReference type="SAM" id="MobiDB-lite"/>
    </source>
</evidence>
<evidence type="ECO:0000313" key="7">
    <source>
        <dbReference type="EMBL" id="ODN74537.1"/>
    </source>
</evidence>
<keyword evidence="2 4" id="KW-0863">Zinc-finger</keyword>
<dbReference type="SMART" id="SM00184">
    <property type="entry name" value="RING"/>
    <property type="match status" value="1"/>
</dbReference>
<dbReference type="Pfam" id="PF13639">
    <property type="entry name" value="zf-RING_2"/>
    <property type="match status" value="1"/>
</dbReference>
<evidence type="ECO:0000313" key="8">
    <source>
        <dbReference type="Proteomes" id="UP000094065"/>
    </source>
</evidence>
<evidence type="ECO:0000256" key="1">
    <source>
        <dbReference type="ARBA" id="ARBA00022723"/>
    </source>
</evidence>
<dbReference type="InterPro" id="IPR050731">
    <property type="entry name" value="HRD1_E3_ubiq-ligases"/>
</dbReference>
<dbReference type="PROSITE" id="PS50089">
    <property type="entry name" value="ZF_RING_2"/>
    <property type="match status" value="1"/>
</dbReference>
<evidence type="ECO:0000259" key="6">
    <source>
        <dbReference type="PROSITE" id="PS50089"/>
    </source>
</evidence>